<evidence type="ECO:0000313" key="6">
    <source>
        <dbReference type="Proteomes" id="UP000199220"/>
    </source>
</evidence>
<dbReference type="CDD" id="cd06170">
    <property type="entry name" value="LuxR_C_like"/>
    <property type="match status" value="1"/>
</dbReference>
<dbReference type="PANTHER" id="PTHR44688">
    <property type="entry name" value="DNA-BINDING TRANSCRIPTIONAL ACTIVATOR DEVR_DOSR"/>
    <property type="match status" value="1"/>
</dbReference>
<dbReference type="InterPro" id="IPR036388">
    <property type="entry name" value="WH-like_DNA-bd_sf"/>
</dbReference>
<gene>
    <name evidence="5" type="ORF">SAMN04488554_0288</name>
</gene>
<dbReference type="EMBL" id="FNTX01000001">
    <property type="protein sequence ID" value="SED62361.1"/>
    <property type="molecule type" value="Genomic_DNA"/>
</dbReference>
<evidence type="ECO:0000256" key="1">
    <source>
        <dbReference type="ARBA" id="ARBA00023015"/>
    </source>
</evidence>
<dbReference type="SUPFAM" id="SSF46894">
    <property type="entry name" value="C-terminal effector domain of the bipartite response regulators"/>
    <property type="match status" value="1"/>
</dbReference>
<dbReference type="InterPro" id="IPR000792">
    <property type="entry name" value="Tscrpt_reg_LuxR_C"/>
</dbReference>
<keyword evidence="3" id="KW-0804">Transcription</keyword>
<name>A0A1H5C7B2_9MICO</name>
<keyword evidence="1" id="KW-0805">Transcription regulation</keyword>
<dbReference type="OrthoDB" id="134985at2"/>
<keyword evidence="2" id="KW-0238">DNA-binding</keyword>
<dbReference type="GO" id="GO:0006355">
    <property type="term" value="P:regulation of DNA-templated transcription"/>
    <property type="evidence" value="ECO:0007669"/>
    <property type="project" value="InterPro"/>
</dbReference>
<dbReference type="AlphaFoldDB" id="A0A1H5C7B2"/>
<accession>A0A1H5C7B2</accession>
<proteinExistence type="predicted"/>
<dbReference type="InterPro" id="IPR016032">
    <property type="entry name" value="Sig_transdc_resp-reg_C-effctor"/>
</dbReference>
<dbReference type="PRINTS" id="PR00038">
    <property type="entry name" value="HTHLUXR"/>
</dbReference>
<dbReference type="Proteomes" id="UP000199220">
    <property type="component" value="Unassembled WGS sequence"/>
</dbReference>
<dbReference type="SMART" id="SM00421">
    <property type="entry name" value="HTH_LUXR"/>
    <property type="match status" value="1"/>
</dbReference>
<evidence type="ECO:0000313" key="5">
    <source>
        <dbReference type="EMBL" id="SED62361.1"/>
    </source>
</evidence>
<dbReference type="Pfam" id="PF00196">
    <property type="entry name" value="GerE"/>
    <property type="match status" value="1"/>
</dbReference>
<dbReference type="GO" id="GO:0003677">
    <property type="term" value="F:DNA binding"/>
    <property type="evidence" value="ECO:0007669"/>
    <property type="project" value="UniProtKB-KW"/>
</dbReference>
<dbReference type="PANTHER" id="PTHR44688:SF16">
    <property type="entry name" value="DNA-BINDING TRANSCRIPTIONAL ACTIVATOR DEVR_DOSR"/>
    <property type="match status" value="1"/>
</dbReference>
<feature type="domain" description="HTH luxR-type" evidence="4">
    <location>
        <begin position="708"/>
        <end position="773"/>
    </location>
</feature>
<evidence type="ECO:0000259" key="4">
    <source>
        <dbReference type="PROSITE" id="PS50043"/>
    </source>
</evidence>
<protein>
    <submittedName>
        <fullName evidence="5">Regulatory protein, luxR family</fullName>
    </submittedName>
</protein>
<dbReference type="Gene3D" id="1.10.10.10">
    <property type="entry name" value="Winged helix-like DNA-binding domain superfamily/Winged helix DNA-binding domain"/>
    <property type="match status" value="1"/>
</dbReference>
<keyword evidence="6" id="KW-1185">Reference proteome</keyword>
<dbReference type="PROSITE" id="PS50043">
    <property type="entry name" value="HTH_LUXR_2"/>
    <property type="match status" value="1"/>
</dbReference>
<reference evidence="6" key="1">
    <citation type="submission" date="2016-10" db="EMBL/GenBank/DDBJ databases">
        <authorList>
            <person name="Varghese N."/>
            <person name="Submissions S."/>
        </authorList>
    </citation>
    <scope>NUCLEOTIDE SEQUENCE [LARGE SCALE GENOMIC DNA]</scope>
    <source>
        <strain evidence="6">DSM 21368</strain>
    </source>
</reference>
<evidence type="ECO:0000256" key="2">
    <source>
        <dbReference type="ARBA" id="ARBA00023125"/>
    </source>
</evidence>
<sequence length="792" mass="84636">MVTRGTSAAQPRVTPAFVPPAAASDLVAELPAVTVLRAPRGWGKAGFATWRIRNLGTETVPIWIPVPSTGSRRRLWQTVRERVQSLGIEVGPELTGEALGAVTAAALAQRGGRIVLIVSGYHRLVDRRFDEEIVRFAQSGVGVHVMLLSRMSEPIEDLVSRLPDGVVIGPEQLALDGPDVAHLARALGVVMGAEEARQLATDTGGWPAVIRLRLQAGEQDSEPLIERYLASVLQSGEAAHYSHTLMSLCLADHLDARSLRVCLDAGQDPGTVLHQLADAGVLAPDGQVPKVVRRAAAAFITETNPSWARTVHRRLALLAQRDGTPASALHHATRAADIALTEHILLDSWMALIDDPVVATAALQGLPGTRWREDARLAILHEYVSGAESESHVPHRGLAPTVAARIPVLLVRWGMSRLLAVDLIGACAVFADAFRVAQDLARPADCRTAAACHALGCAMLGQRRTAQRWCGLAGIPGPEEDPTAEAATALALVRWFMEADDAATDPPAPVDVSGCPIPELVTLAEVMGMTRQMRASQTRAAAVAALADRWATLSELDRPNLAAMVVFSAMVDVLLALGRVDECRTLVTTPCRALRSTGVPAARVALYGGELERAVRLTADAEQWMATFPRGALELLLVRASALYRLGRLERAIATLQLAVTVSTLHDLYRPFASVPAADLEQIAQGNPRIQSALSAAGVGDRPPFFPAPAASVTFTDRERQVLSALDAGLSVEAIAALLYVSVNTVKSHLRAIYVTLGVHNRVEAVRHGHYLGLLGRETGALPPVESHKRPE</sequence>
<dbReference type="STRING" id="648782.SAMN04488554_0288"/>
<evidence type="ECO:0000256" key="3">
    <source>
        <dbReference type="ARBA" id="ARBA00023163"/>
    </source>
</evidence>
<organism evidence="5 6">
    <name type="scientific">Ruania alba</name>
    <dbReference type="NCBI Taxonomy" id="648782"/>
    <lineage>
        <taxon>Bacteria</taxon>
        <taxon>Bacillati</taxon>
        <taxon>Actinomycetota</taxon>
        <taxon>Actinomycetes</taxon>
        <taxon>Micrococcales</taxon>
        <taxon>Ruaniaceae</taxon>
        <taxon>Ruania</taxon>
    </lineage>
</organism>